<protein>
    <submittedName>
        <fullName evidence="1">Uncharacterized protein</fullName>
    </submittedName>
</protein>
<dbReference type="Proteomes" id="UP000266340">
    <property type="component" value="Unassembled WGS sequence"/>
</dbReference>
<name>A0A398CQ29_9BACL</name>
<proteinExistence type="predicted"/>
<sequence>MSVRAKSDALLDCPLISKKSFPALGHSFRCDIRVEQFVVHIIPFRFDPEISTLDSGNFAI</sequence>
<keyword evidence="2" id="KW-1185">Reference proteome</keyword>
<evidence type="ECO:0000313" key="1">
    <source>
        <dbReference type="EMBL" id="RIE01947.1"/>
    </source>
</evidence>
<gene>
    <name evidence="1" type="ORF">D3H35_14335</name>
</gene>
<evidence type="ECO:0000313" key="2">
    <source>
        <dbReference type="Proteomes" id="UP000266340"/>
    </source>
</evidence>
<comment type="caution">
    <text evidence="1">The sequence shown here is derived from an EMBL/GenBank/DDBJ whole genome shotgun (WGS) entry which is preliminary data.</text>
</comment>
<dbReference type="EMBL" id="QXJM01000039">
    <property type="protein sequence ID" value="RIE01947.1"/>
    <property type="molecule type" value="Genomic_DNA"/>
</dbReference>
<dbReference type="AlphaFoldDB" id="A0A398CQ29"/>
<organism evidence="1 2">
    <name type="scientific">Cohnella faecalis</name>
    <dbReference type="NCBI Taxonomy" id="2315694"/>
    <lineage>
        <taxon>Bacteria</taxon>
        <taxon>Bacillati</taxon>
        <taxon>Bacillota</taxon>
        <taxon>Bacilli</taxon>
        <taxon>Bacillales</taxon>
        <taxon>Paenibacillaceae</taxon>
        <taxon>Cohnella</taxon>
    </lineage>
</organism>
<accession>A0A398CQ29</accession>
<reference evidence="1 2" key="1">
    <citation type="submission" date="2018-09" db="EMBL/GenBank/DDBJ databases">
        <title>Cohnella cavernae sp. nov., isolated from a karst cave.</title>
        <authorList>
            <person name="Zhu H."/>
        </authorList>
    </citation>
    <scope>NUCLEOTIDE SEQUENCE [LARGE SCALE GENOMIC DNA]</scope>
    <source>
        <strain evidence="1 2">K2E09-144</strain>
    </source>
</reference>